<reference evidence="1 2" key="1">
    <citation type="submission" date="2024-03" db="EMBL/GenBank/DDBJ databases">
        <title>Analysis of soft rot Pectobacteriaceae population diversity in US potato growing regions between 2016 and 2022.</title>
        <authorList>
            <person name="Ma X."/>
            <person name="Zhang X."/>
            <person name="Stodghill P."/>
            <person name="Rioux R."/>
            <person name="Babler B."/>
            <person name="Shrestha S."/>
            <person name="Babler B."/>
            <person name="Rivedal H."/>
            <person name="Frost K."/>
            <person name="Hao J."/>
            <person name="Secor G."/>
            <person name="Swingle B."/>
        </authorList>
    </citation>
    <scope>NUCLEOTIDE SEQUENCE [LARGE SCALE GENOMIC DNA]</scope>
    <source>
        <strain evidence="1 2">UMSS2</strain>
    </source>
</reference>
<evidence type="ECO:0000313" key="1">
    <source>
        <dbReference type="EMBL" id="MEI7105124.1"/>
    </source>
</evidence>
<dbReference type="RefSeq" id="WP_233965210.1">
    <property type="nucleotide sequence ID" value="NZ_CAKLIS010000025.1"/>
</dbReference>
<dbReference type="Proteomes" id="UP001313132">
    <property type="component" value="Unassembled WGS sequence"/>
</dbReference>
<gene>
    <name evidence="1" type="ORF">WCT63_22140</name>
</gene>
<protein>
    <submittedName>
        <fullName evidence="1">Uncharacterized protein</fullName>
    </submittedName>
</protein>
<sequence length="71" mass="7871">MPKLLMRLFGVSSHVEMIQRLHEAGIKDIEVTDRGGLVVNNAHEGMAEQRADAKRIVAEDTEEIRNQTSAG</sequence>
<accession>A0ABU8K3Z9</accession>
<keyword evidence="2" id="KW-1185">Reference proteome</keyword>
<name>A0ABU8K3Z9_9GAMM</name>
<dbReference type="EMBL" id="JBBBON010000037">
    <property type="protein sequence ID" value="MEI7105124.1"/>
    <property type="molecule type" value="Genomic_DNA"/>
</dbReference>
<organism evidence="1 2">
    <name type="scientific">Pectobacterium versatile</name>
    <dbReference type="NCBI Taxonomy" id="2488639"/>
    <lineage>
        <taxon>Bacteria</taxon>
        <taxon>Pseudomonadati</taxon>
        <taxon>Pseudomonadota</taxon>
        <taxon>Gammaproteobacteria</taxon>
        <taxon>Enterobacterales</taxon>
        <taxon>Pectobacteriaceae</taxon>
        <taxon>Pectobacterium</taxon>
    </lineage>
</organism>
<evidence type="ECO:0000313" key="2">
    <source>
        <dbReference type="Proteomes" id="UP001313132"/>
    </source>
</evidence>
<comment type="caution">
    <text evidence="1">The sequence shown here is derived from an EMBL/GenBank/DDBJ whole genome shotgun (WGS) entry which is preliminary data.</text>
</comment>
<proteinExistence type="predicted"/>